<sequence length="149" mass="15956">MNLIAFAASVGRKLGLGKSKEKDEAALRAEVEKLGLATENVGIEVDGDTVKVTGKTTSQAEKEKILIALGNIKGIAKVEDTLEVEEPAPEAVYHTVVSGDTLWGISKKYYAAGSKYMQIFEANTPMLGHPDKIYVGQVLRIPPLEAANS</sequence>
<evidence type="ECO:0000313" key="3">
    <source>
        <dbReference type="EMBL" id="VAV99455.1"/>
    </source>
</evidence>
<dbReference type="Pfam" id="PF04972">
    <property type="entry name" value="BON"/>
    <property type="match status" value="1"/>
</dbReference>
<dbReference type="InterPro" id="IPR052196">
    <property type="entry name" value="Bact_Kbp"/>
</dbReference>
<evidence type="ECO:0008006" key="4">
    <source>
        <dbReference type="Google" id="ProtNLM"/>
    </source>
</evidence>
<dbReference type="InterPro" id="IPR018392">
    <property type="entry name" value="LysM"/>
</dbReference>
<evidence type="ECO:0000259" key="2">
    <source>
        <dbReference type="PROSITE" id="PS51782"/>
    </source>
</evidence>
<dbReference type="PANTHER" id="PTHR34700">
    <property type="entry name" value="POTASSIUM BINDING PROTEIN KBP"/>
    <property type="match status" value="1"/>
</dbReference>
<dbReference type="PROSITE" id="PS50914">
    <property type="entry name" value="BON"/>
    <property type="match status" value="1"/>
</dbReference>
<dbReference type="InterPro" id="IPR007055">
    <property type="entry name" value="BON_dom"/>
</dbReference>
<reference evidence="3" key="1">
    <citation type="submission" date="2018-06" db="EMBL/GenBank/DDBJ databases">
        <authorList>
            <person name="Zhirakovskaya E."/>
        </authorList>
    </citation>
    <scope>NUCLEOTIDE SEQUENCE</scope>
</reference>
<evidence type="ECO:0000259" key="1">
    <source>
        <dbReference type="PROSITE" id="PS50914"/>
    </source>
</evidence>
<organism evidence="3">
    <name type="scientific">hydrothermal vent metagenome</name>
    <dbReference type="NCBI Taxonomy" id="652676"/>
    <lineage>
        <taxon>unclassified sequences</taxon>
        <taxon>metagenomes</taxon>
        <taxon>ecological metagenomes</taxon>
    </lineage>
</organism>
<dbReference type="NCBIfam" id="NF008399">
    <property type="entry name" value="PRK11198.1"/>
    <property type="match status" value="1"/>
</dbReference>
<dbReference type="EMBL" id="UOEE01000276">
    <property type="protein sequence ID" value="VAV99455.1"/>
    <property type="molecule type" value="Genomic_DNA"/>
</dbReference>
<gene>
    <name evidence="3" type="ORF">MNBD_ALPHA06-402</name>
</gene>
<proteinExistence type="predicted"/>
<dbReference type="Pfam" id="PF01476">
    <property type="entry name" value="LysM"/>
    <property type="match status" value="1"/>
</dbReference>
<dbReference type="InterPro" id="IPR036779">
    <property type="entry name" value="LysM_dom_sf"/>
</dbReference>
<feature type="domain" description="BON" evidence="1">
    <location>
        <begin position="18"/>
        <end position="86"/>
    </location>
</feature>
<dbReference type="AlphaFoldDB" id="A0A3B0SXH1"/>
<dbReference type="Gene3D" id="3.10.350.10">
    <property type="entry name" value="LysM domain"/>
    <property type="match status" value="1"/>
</dbReference>
<feature type="domain" description="LysM" evidence="2">
    <location>
        <begin position="92"/>
        <end position="141"/>
    </location>
</feature>
<protein>
    <recommendedName>
        <fullName evidence="4">Peptidoglycan-binding protein LysM</fullName>
    </recommendedName>
</protein>
<dbReference type="SUPFAM" id="SSF54106">
    <property type="entry name" value="LysM domain"/>
    <property type="match status" value="1"/>
</dbReference>
<dbReference type="PROSITE" id="PS51782">
    <property type="entry name" value="LYSM"/>
    <property type="match status" value="1"/>
</dbReference>
<dbReference type="Gene3D" id="3.30.1340.30">
    <property type="match status" value="1"/>
</dbReference>
<dbReference type="SMART" id="SM00257">
    <property type="entry name" value="LysM"/>
    <property type="match status" value="1"/>
</dbReference>
<dbReference type="CDD" id="cd00118">
    <property type="entry name" value="LysM"/>
    <property type="match status" value="1"/>
</dbReference>
<name>A0A3B0SXH1_9ZZZZ</name>
<accession>A0A3B0SXH1</accession>
<dbReference type="PANTHER" id="PTHR34700:SF8">
    <property type="entry name" value="POTASSIUM BINDING PROTEIN KBP"/>
    <property type="match status" value="1"/>
</dbReference>